<dbReference type="InterPro" id="IPR026350">
    <property type="entry name" value="GxxExxY"/>
</dbReference>
<name>A0A930N635_9BACT</name>
<organism evidence="1 2">
    <name type="scientific">Prevotella histicola</name>
    <dbReference type="NCBI Taxonomy" id="470565"/>
    <lineage>
        <taxon>Bacteria</taxon>
        <taxon>Pseudomonadati</taxon>
        <taxon>Bacteroidota</taxon>
        <taxon>Bacteroidia</taxon>
        <taxon>Bacteroidales</taxon>
        <taxon>Prevotellaceae</taxon>
        <taxon>Prevotella</taxon>
    </lineage>
</organism>
<evidence type="ECO:0000313" key="1">
    <source>
        <dbReference type="EMBL" id="MBF1415112.1"/>
    </source>
</evidence>
<protein>
    <submittedName>
        <fullName evidence="1">Uncharacterized protein</fullName>
    </submittedName>
</protein>
<dbReference type="RefSeq" id="WP_219496691.1">
    <property type="nucleotide sequence ID" value="NZ_CAUPFN010000006.1"/>
</dbReference>
<dbReference type="Proteomes" id="UP000757461">
    <property type="component" value="Unassembled WGS sequence"/>
</dbReference>
<sequence>MGLSEDGYKDALTYKITKKGLKVENEVDVPTCHDDAMMEHNLKLNILVER</sequence>
<proteinExistence type="predicted"/>
<reference evidence="1" key="1">
    <citation type="submission" date="2020-04" db="EMBL/GenBank/DDBJ databases">
        <title>Deep metagenomics examines the oral microbiome during advanced dental caries in children, revealing novel taxa and co-occurrences with host molecules.</title>
        <authorList>
            <person name="Baker J.L."/>
            <person name="Morton J.T."/>
            <person name="Dinis M."/>
            <person name="Alvarez R."/>
            <person name="Tran N.C."/>
            <person name="Knight R."/>
            <person name="Edlund A."/>
        </authorList>
    </citation>
    <scope>NUCLEOTIDE SEQUENCE</scope>
    <source>
        <strain evidence="1">JCVI_25_bin.9</strain>
    </source>
</reference>
<evidence type="ECO:0000313" key="2">
    <source>
        <dbReference type="Proteomes" id="UP000757461"/>
    </source>
</evidence>
<gene>
    <name evidence="1" type="ORF">HXN33_05970</name>
</gene>
<dbReference type="AlphaFoldDB" id="A0A930N635"/>
<dbReference type="EMBL" id="JABZSQ010000093">
    <property type="protein sequence ID" value="MBF1415112.1"/>
    <property type="molecule type" value="Genomic_DNA"/>
</dbReference>
<accession>A0A930N635</accession>
<dbReference type="Pfam" id="PF13366">
    <property type="entry name" value="PDDEXK_3"/>
    <property type="match status" value="1"/>
</dbReference>
<comment type="caution">
    <text evidence="1">The sequence shown here is derived from an EMBL/GenBank/DDBJ whole genome shotgun (WGS) entry which is preliminary data.</text>
</comment>